<dbReference type="PANTHER" id="PTHR12479:SF10">
    <property type="entry name" value="LYSOSOMAL-ASSOCIATED TRANSMEMBRANE PROTEIN"/>
    <property type="match status" value="1"/>
</dbReference>
<dbReference type="AlphaFoldDB" id="A0AAV8WAM9"/>
<keyword evidence="2 6" id="KW-0812">Transmembrane</keyword>
<dbReference type="GO" id="GO:0005765">
    <property type="term" value="C:lysosomal membrane"/>
    <property type="evidence" value="ECO:0007669"/>
    <property type="project" value="TreeGrafter"/>
</dbReference>
<keyword evidence="4 6" id="KW-0472">Membrane</keyword>
<sequence length="397" mass="44958">MNSLSPYDAKNQNARSPRTFADKIRFQDFEMFAMRLKLGTTSNSIWRCCFCLHVRTATILFGIWHLVLHVLALTVLALLMRNHHIIIHKHDEFEEGDFLPTPLSKINDDDNPYYLPTTQDGRNIYSSDIDMGALMTVCTLSITLLMVYGTIKGKATHLLPFFCLQMFDFAITTLTATGYFCYLRSIHRLIAEHWNLPFRHALLQLSPQMLSLVVLTAFLLSMLWKAYWISVIWRCYRYLHLRQNTRNTIHYILPEASDRANETDYPSLFRDHESAFGSVLKQTPPPSYQDIMEDQPPPYPANLQAEQETPCRWRLLCPGGAQSEVQSTSAAANTAEEEGAAAAPVAANAQEQEEAVAKKEEPDSKVDGEASAVVENENEVKETAEAKASESSANQKF</sequence>
<feature type="compositionally biased region" description="Basic and acidic residues" evidence="5">
    <location>
        <begin position="378"/>
        <end position="388"/>
    </location>
</feature>
<feature type="transmembrane region" description="Helical" evidence="6">
    <location>
        <begin position="62"/>
        <end position="80"/>
    </location>
</feature>
<comment type="subcellular location">
    <subcellularLocation>
        <location evidence="1">Endomembrane system</location>
        <topology evidence="1">Multi-pass membrane protein</topology>
    </subcellularLocation>
</comment>
<evidence type="ECO:0000313" key="8">
    <source>
        <dbReference type="Proteomes" id="UP001159042"/>
    </source>
</evidence>
<dbReference type="InterPro" id="IPR051115">
    <property type="entry name" value="LAPTM_transporter"/>
</dbReference>
<evidence type="ECO:0000256" key="2">
    <source>
        <dbReference type="ARBA" id="ARBA00022692"/>
    </source>
</evidence>
<evidence type="ECO:0000256" key="3">
    <source>
        <dbReference type="ARBA" id="ARBA00022989"/>
    </source>
</evidence>
<dbReference type="PANTHER" id="PTHR12479">
    <property type="entry name" value="LYSOSOMAL-ASSOCIATED TRANSMEMBRANE PROTEIN"/>
    <property type="match status" value="1"/>
</dbReference>
<keyword evidence="8" id="KW-1185">Reference proteome</keyword>
<keyword evidence="3 6" id="KW-1133">Transmembrane helix</keyword>
<accession>A0AAV8WAM9</accession>
<dbReference type="EMBL" id="JANEYG010000005">
    <property type="protein sequence ID" value="KAJ8923242.1"/>
    <property type="molecule type" value="Genomic_DNA"/>
</dbReference>
<feature type="transmembrane region" description="Helical" evidence="6">
    <location>
        <begin position="132"/>
        <end position="151"/>
    </location>
</feature>
<evidence type="ECO:0000256" key="6">
    <source>
        <dbReference type="SAM" id="Phobius"/>
    </source>
</evidence>
<feature type="transmembrane region" description="Helical" evidence="6">
    <location>
        <begin position="209"/>
        <end position="233"/>
    </location>
</feature>
<evidence type="ECO:0008006" key="9">
    <source>
        <dbReference type="Google" id="ProtNLM"/>
    </source>
</evidence>
<evidence type="ECO:0000256" key="5">
    <source>
        <dbReference type="SAM" id="MobiDB-lite"/>
    </source>
</evidence>
<dbReference type="GO" id="GO:0012505">
    <property type="term" value="C:endomembrane system"/>
    <property type="evidence" value="ECO:0007669"/>
    <property type="project" value="UniProtKB-SubCell"/>
</dbReference>
<evidence type="ECO:0000256" key="4">
    <source>
        <dbReference type="ARBA" id="ARBA00023136"/>
    </source>
</evidence>
<feature type="region of interest" description="Disordered" evidence="5">
    <location>
        <begin position="283"/>
        <end position="303"/>
    </location>
</feature>
<proteinExistence type="predicted"/>
<comment type="caution">
    <text evidence="7">The sequence shown here is derived from an EMBL/GenBank/DDBJ whole genome shotgun (WGS) entry which is preliminary data.</text>
</comment>
<gene>
    <name evidence="7" type="ORF">NQ315_001798</name>
</gene>
<organism evidence="7 8">
    <name type="scientific">Exocentrus adspersus</name>
    <dbReference type="NCBI Taxonomy" id="1586481"/>
    <lineage>
        <taxon>Eukaryota</taxon>
        <taxon>Metazoa</taxon>
        <taxon>Ecdysozoa</taxon>
        <taxon>Arthropoda</taxon>
        <taxon>Hexapoda</taxon>
        <taxon>Insecta</taxon>
        <taxon>Pterygota</taxon>
        <taxon>Neoptera</taxon>
        <taxon>Endopterygota</taxon>
        <taxon>Coleoptera</taxon>
        <taxon>Polyphaga</taxon>
        <taxon>Cucujiformia</taxon>
        <taxon>Chrysomeloidea</taxon>
        <taxon>Cerambycidae</taxon>
        <taxon>Lamiinae</taxon>
        <taxon>Acanthocinini</taxon>
        <taxon>Exocentrus</taxon>
    </lineage>
</organism>
<feature type="compositionally biased region" description="Basic and acidic residues" evidence="5">
    <location>
        <begin position="355"/>
        <end position="368"/>
    </location>
</feature>
<feature type="transmembrane region" description="Helical" evidence="6">
    <location>
        <begin position="157"/>
        <end position="182"/>
    </location>
</feature>
<evidence type="ECO:0000256" key="1">
    <source>
        <dbReference type="ARBA" id="ARBA00004127"/>
    </source>
</evidence>
<protein>
    <recommendedName>
        <fullName evidence="9">Lysosomal-associated transmembrane protein 4A</fullName>
    </recommendedName>
</protein>
<evidence type="ECO:0000313" key="7">
    <source>
        <dbReference type="EMBL" id="KAJ8923242.1"/>
    </source>
</evidence>
<reference evidence="7 8" key="1">
    <citation type="journal article" date="2023" name="Insect Mol. Biol.">
        <title>Genome sequencing provides insights into the evolution of gene families encoding plant cell wall-degrading enzymes in longhorned beetles.</title>
        <authorList>
            <person name="Shin N.R."/>
            <person name="Okamura Y."/>
            <person name="Kirsch R."/>
            <person name="Pauchet Y."/>
        </authorList>
    </citation>
    <scope>NUCLEOTIDE SEQUENCE [LARGE SCALE GENOMIC DNA]</scope>
    <source>
        <strain evidence="7">EAD_L_NR</strain>
    </source>
</reference>
<name>A0AAV8WAM9_9CUCU</name>
<feature type="region of interest" description="Disordered" evidence="5">
    <location>
        <begin position="327"/>
        <end position="397"/>
    </location>
</feature>
<dbReference type="Proteomes" id="UP001159042">
    <property type="component" value="Unassembled WGS sequence"/>
</dbReference>
<feature type="compositionally biased region" description="Low complexity" evidence="5">
    <location>
        <begin position="327"/>
        <end position="350"/>
    </location>
</feature>